<evidence type="ECO:0000313" key="9">
    <source>
        <dbReference type="EMBL" id="OAA54757.1"/>
    </source>
</evidence>
<dbReference type="OrthoDB" id="3936451at2759"/>
<comment type="caution">
    <text evidence="9">The sequence shown here is derived from an EMBL/GenBank/DDBJ whole genome shotgun (WGS) entry which is preliminary data.</text>
</comment>
<dbReference type="InterPro" id="IPR049326">
    <property type="entry name" value="Rhodopsin_dom_fungi"/>
</dbReference>
<proteinExistence type="inferred from homology"/>
<evidence type="ECO:0000256" key="3">
    <source>
        <dbReference type="ARBA" id="ARBA00022989"/>
    </source>
</evidence>
<name>A0A167MU06_9HYPO</name>
<feature type="transmembrane region" description="Helical" evidence="7">
    <location>
        <begin position="12"/>
        <end position="32"/>
    </location>
</feature>
<evidence type="ECO:0000256" key="1">
    <source>
        <dbReference type="ARBA" id="ARBA00004141"/>
    </source>
</evidence>
<feature type="transmembrane region" description="Helical" evidence="7">
    <location>
        <begin position="207"/>
        <end position="229"/>
    </location>
</feature>
<feature type="transmembrane region" description="Helical" evidence="7">
    <location>
        <begin position="44"/>
        <end position="66"/>
    </location>
</feature>
<dbReference type="PANTHER" id="PTHR33048">
    <property type="entry name" value="PTH11-LIKE INTEGRAL MEMBRANE PROTEIN (AFU_ORTHOLOGUE AFUA_5G11245)"/>
    <property type="match status" value="1"/>
</dbReference>
<organism evidence="9 10">
    <name type="scientific">Niveomyces insectorum RCEF 264</name>
    <dbReference type="NCBI Taxonomy" id="1081102"/>
    <lineage>
        <taxon>Eukaryota</taxon>
        <taxon>Fungi</taxon>
        <taxon>Dikarya</taxon>
        <taxon>Ascomycota</taxon>
        <taxon>Pezizomycotina</taxon>
        <taxon>Sordariomycetes</taxon>
        <taxon>Hypocreomycetidae</taxon>
        <taxon>Hypocreales</taxon>
        <taxon>Cordycipitaceae</taxon>
        <taxon>Niveomyces</taxon>
    </lineage>
</organism>
<keyword evidence="10" id="KW-1185">Reference proteome</keyword>
<sequence length="524" mass="57281">MAARYGVEANLFLLLIVFLALGWLTFLLRVWVKLKILKSVSTDDYLMLGAILLFSGFAAAGLYGIVETKGGRDPNMTPQEASTGLYAWWLWEVLYVPVTVLSRTSVAVFLRRIAVRRLHRKIITCVVAAFWATAIPLFVVLVFQCHPVSFFWKQPLSSTTPGSCMNPHIIFVVLIVQSVVSTCSDMTLGILPMAMLWKVQLSLKTKLALCVMLGMGMLAGIALIVRVAYLRPNNDFSATLGQTMNVANWSVLEPGICIVGGCLVTLRPLISRQSRANRRPVQSPTTYRRTFANMGLTYALDPNRMKNEEDAYANALYQMHGLLRSPEPSGFDFRRGIGLWAEQQDGADLLVATNQTQVTNAEPSNADSNQSVNDDGNDAVVARTPSSLARRSSVSRSSIDSNMSLEFIPISFTWGGGQQSHRNQNRLLHQQPPESSRASLPPSSPVSTLPSPPPPAALSVLSPSNQILVTTTTEVDYSGGPSVSVREAEESSTALDELPTTMAFHGAHSVQISAQRVTVSILRE</sequence>
<feature type="transmembrane region" description="Helical" evidence="7">
    <location>
        <begin position="169"/>
        <end position="195"/>
    </location>
</feature>
<keyword evidence="4 7" id="KW-0472">Membrane</keyword>
<feature type="transmembrane region" description="Helical" evidence="7">
    <location>
        <begin position="249"/>
        <end position="270"/>
    </location>
</feature>
<dbReference type="PANTHER" id="PTHR33048:SF96">
    <property type="entry name" value="INTEGRAL MEMBRANE PROTEIN"/>
    <property type="match status" value="1"/>
</dbReference>
<keyword evidence="3 7" id="KW-1133">Transmembrane helix</keyword>
<feature type="transmembrane region" description="Helical" evidence="7">
    <location>
        <begin position="122"/>
        <end position="149"/>
    </location>
</feature>
<dbReference type="GO" id="GO:0016020">
    <property type="term" value="C:membrane"/>
    <property type="evidence" value="ECO:0007669"/>
    <property type="project" value="UniProtKB-SubCell"/>
</dbReference>
<comment type="similarity">
    <text evidence="5">Belongs to the SAT4 family.</text>
</comment>
<evidence type="ECO:0000256" key="4">
    <source>
        <dbReference type="ARBA" id="ARBA00023136"/>
    </source>
</evidence>
<dbReference type="EMBL" id="AZHD01000022">
    <property type="protein sequence ID" value="OAA54757.1"/>
    <property type="molecule type" value="Genomic_DNA"/>
</dbReference>
<reference evidence="9 10" key="1">
    <citation type="journal article" date="2016" name="Genome Biol. Evol.">
        <title>Divergent and convergent evolution of fungal pathogenicity.</title>
        <authorList>
            <person name="Shang Y."/>
            <person name="Xiao G."/>
            <person name="Zheng P."/>
            <person name="Cen K."/>
            <person name="Zhan S."/>
            <person name="Wang C."/>
        </authorList>
    </citation>
    <scope>NUCLEOTIDE SEQUENCE [LARGE SCALE GENOMIC DNA]</scope>
    <source>
        <strain evidence="9 10">RCEF 264</strain>
    </source>
</reference>
<dbReference type="Proteomes" id="UP000076874">
    <property type="component" value="Unassembled WGS sequence"/>
</dbReference>
<evidence type="ECO:0000313" key="10">
    <source>
        <dbReference type="Proteomes" id="UP000076874"/>
    </source>
</evidence>
<evidence type="ECO:0000256" key="6">
    <source>
        <dbReference type="SAM" id="MobiDB-lite"/>
    </source>
</evidence>
<feature type="compositionally biased region" description="Low complexity" evidence="6">
    <location>
        <begin position="438"/>
        <end position="449"/>
    </location>
</feature>
<feature type="domain" description="Rhodopsin" evidence="8">
    <location>
        <begin position="28"/>
        <end position="272"/>
    </location>
</feature>
<feature type="compositionally biased region" description="Polar residues" evidence="6">
    <location>
        <begin position="360"/>
        <end position="374"/>
    </location>
</feature>
<dbReference type="InterPro" id="IPR052337">
    <property type="entry name" value="SAT4-like"/>
</dbReference>
<evidence type="ECO:0000256" key="2">
    <source>
        <dbReference type="ARBA" id="ARBA00022692"/>
    </source>
</evidence>
<evidence type="ECO:0000259" key="8">
    <source>
        <dbReference type="Pfam" id="PF20684"/>
    </source>
</evidence>
<feature type="region of interest" description="Disordered" evidence="6">
    <location>
        <begin position="429"/>
        <end position="460"/>
    </location>
</feature>
<accession>A0A167MU06</accession>
<protein>
    <submittedName>
        <fullName evidence="9">Integral membrane protein</fullName>
    </submittedName>
</protein>
<gene>
    <name evidence="9" type="ORF">SPI_08628</name>
</gene>
<feature type="region of interest" description="Disordered" evidence="6">
    <location>
        <begin position="360"/>
        <end position="395"/>
    </location>
</feature>
<dbReference type="Pfam" id="PF20684">
    <property type="entry name" value="Fung_rhodopsin"/>
    <property type="match status" value="1"/>
</dbReference>
<evidence type="ECO:0000256" key="7">
    <source>
        <dbReference type="SAM" id="Phobius"/>
    </source>
</evidence>
<feature type="transmembrane region" description="Helical" evidence="7">
    <location>
        <begin position="86"/>
        <end position="110"/>
    </location>
</feature>
<dbReference type="AlphaFoldDB" id="A0A167MU06"/>
<feature type="compositionally biased region" description="Low complexity" evidence="6">
    <location>
        <begin position="386"/>
        <end position="395"/>
    </location>
</feature>
<keyword evidence="2 7" id="KW-0812">Transmembrane</keyword>
<comment type="subcellular location">
    <subcellularLocation>
        <location evidence="1">Membrane</location>
        <topology evidence="1">Multi-pass membrane protein</topology>
    </subcellularLocation>
</comment>
<evidence type="ECO:0000256" key="5">
    <source>
        <dbReference type="ARBA" id="ARBA00038359"/>
    </source>
</evidence>